<evidence type="ECO:0000256" key="1">
    <source>
        <dbReference type="ARBA" id="ARBA00004473"/>
    </source>
</evidence>
<dbReference type="GO" id="GO:0034506">
    <property type="term" value="C:chromosome, centromeric core domain"/>
    <property type="evidence" value="ECO:0007669"/>
    <property type="project" value="TreeGrafter"/>
</dbReference>
<feature type="transmembrane region" description="Helical" evidence="7">
    <location>
        <begin position="287"/>
        <end position="304"/>
    </location>
</feature>
<keyword evidence="10" id="KW-1185">Reference proteome</keyword>
<feature type="transmembrane region" description="Helical" evidence="7">
    <location>
        <begin position="604"/>
        <end position="625"/>
    </location>
</feature>
<feature type="transmembrane region" description="Helical" evidence="7">
    <location>
        <begin position="631"/>
        <end position="648"/>
    </location>
</feature>
<evidence type="ECO:0000256" key="2">
    <source>
        <dbReference type="ARBA" id="ARBA00022692"/>
    </source>
</evidence>
<accession>A0A2C5X7E2</accession>
<gene>
    <name evidence="9" type="ORF">CDD81_2891</name>
</gene>
<dbReference type="InterPro" id="IPR042321">
    <property type="entry name" value="Ima1"/>
</dbReference>
<keyword evidence="3 7" id="KW-1133">Transmembrane helix</keyword>
<feature type="region of interest" description="Disordered" evidence="6">
    <location>
        <begin position="451"/>
        <end position="484"/>
    </location>
</feature>
<name>A0A2C5X7E2_9HYPO</name>
<keyword evidence="5" id="KW-0539">Nucleus</keyword>
<dbReference type="GO" id="GO:0071765">
    <property type="term" value="P:nuclear inner membrane organization"/>
    <property type="evidence" value="ECO:0007669"/>
    <property type="project" value="InterPro"/>
</dbReference>
<evidence type="ECO:0000256" key="3">
    <source>
        <dbReference type="ARBA" id="ARBA00022989"/>
    </source>
</evidence>
<sequence>MSFRASGQLACFYCGRQSSCAAAPGRMQSFECSHCDATNYLDAEGSIMDPPVATELEGAPKRYVAAQASGVGDSVFCAKCLDNQRLLTSCLAQYSNSRDDFVLDGEYYSFRKQQEQRYPQVCDACAVKVQQSILKAGYTAKTDHLRRMMDMSRGKRIVTTAPGRLDCLSALGAATWQAGFLLQMLWHAKSVVLAMLAHDANAIALPVAQLVAHLPAAHRLASWSIAAGFASAWWNPHFVQVNRGFTRHLLGLAQWYCFQGLIVFFRLASRKMLTINGGHSKSRDACISAHLGIAVTMMLMYVYAQRSIRVDTSMLFSCSAASSMPRPSPPTAKENDNETLSRHLAQTLESPSPPAKLSQAQRPHHATPQTPIHRHTRAPEPDEMDWSPIVPPHRAFCSQPRATGESPGLKKNPFRYPVPPAPFNVANSPWRPLEAQQPQQNIAQARPSFQFGRPHSHVGQPPMSSHPSVEFRPPSFFAQQSQDDDSSLAELLGRSFTISQPHAQDEGQETEVDDGVQQVSARIRGIPSPPPKKKQKLLCGLFSYQSILLMNMLAIWMLAMLWTRYAHLVHPGLMALAGIISLRDAGDRSRDAQWHLLEPTTMQYFFSALGVGELAALCWVGNEALKGDAAVANYGAAILAAMLAVRMLRQRGHG</sequence>
<dbReference type="GO" id="GO:0005637">
    <property type="term" value="C:nuclear inner membrane"/>
    <property type="evidence" value="ECO:0007669"/>
    <property type="project" value="UniProtKB-SubCell"/>
</dbReference>
<reference evidence="9 10" key="1">
    <citation type="submission" date="2017-06" db="EMBL/GenBank/DDBJ databases">
        <title>Ant-infecting Ophiocordyceps genomes reveal a high diversity of potential behavioral manipulation genes and a possible major role for enterotoxins.</title>
        <authorList>
            <person name="De Bekker C."/>
            <person name="Evans H.C."/>
            <person name="Brachmann A."/>
            <person name="Hughes D.P."/>
        </authorList>
    </citation>
    <scope>NUCLEOTIDE SEQUENCE [LARGE SCALE GENOMIC DNA]</scope>
    <source>
        <strain evidence="9 10">Map64</strain>
    </source>
</reference>
<feature type="transmembrane region" description="Helical" evidence="7">
    <location>
        <begin position="537"/>
        <end position="559"/>
    </location>
</feature>
<evidence type="ECO:0000259" key="8">
    <source>
        <dbReference type="Pfam" id="PF09779"/>
    </source>
</evidence>
<feature type="domain" description="Ima1 N-terminal" evidence="8">
    <location>
        <begin position="10"/>
        <end position="129"/>
    </location>
</feature>
<comment type="caution">
    <text evidence="9">The sequence shown here is derived from an EMBL/GenBank/DDBJ whole genome shotgun (WGS) entry which is preliminary data.</text>
</comment>
<evidence type="ECO:0000256" key="4">
    <source>
        <dbReference type="ARBA" id="ARBA00023136"/>
    </source>
</evidence>
<keyword evidence="2 7" id="KW-0812">Transmembrane</keyword>
<protein>
    <recommendedName>
        <fullName evidence="8">Ima1 N-terminal domain-containing protein</fullName>
    </recommendedName>
</protein>
<feature type="region of interest" description="Disordered" evidence="6">
    <location>
        <begin position="348"/>
        <end position="392"/>
    </location>
</feature>
<dbReference type="GO" id="GO:0034992">
    <property type="term" value="C:microtubule organizing center attachment site"/>
    <property type="evidence" value="ECO:0007669"/>
    <property type="project" value="TreeGrafter"/>
</dbReference>
<evidence type="ECO:0000313" key="9">
    <source>
        <dbReference type="EMBL" id="PHH59529.1"/>
    </source>
</evidence>
<dbReference type="OrthoDB" id="5966927at2759"/>
<evidence type="ECO:0000256" key="7">
    <source>
        <dbReference type="SAM" id="Phobius"/>
    </source>
</evidence>
<dbReference type="AlphaFoldDB" id="A0A2C5X7E2"/>
<dbReference type="Proteomes" id="UP000226192">
    <property type="component" value="Unassembled WGS sequence"/>
</dbReference>
<evidence type="ECO:0000313" key="10">
    <source>
        <dbReference type="Proteomes" id="UP000226192"/>
    </source>
</evidence>
<dbReference type="STRING" id="1399860.A0A2C5X7E2"/>
<feature type="transmembrane region" description="Helical" evidence="7">
    <location>
        <begin position="249"/>
        <end position="267"/>
    </location>
</feature>
<dbReference type="GO" id="GO:0044732">
    <property type="term" value="C:mitotic spindle pole body"/>
    <property type="evidence" value="ECO:0007669"/>
    <property type="project" value="TreeGrafter"/>
</dbReference>
<evidence type="ECO:0000256" key="5">
    <source>
        <dbReference type="ARBA" id="ARBA00023242"/>
    </source>
</evidence>
<dbReference type="PANTHER" id="PTHR28538:SF1">
    <property type="entry name" value="INTEGRAL INNER NUCLEAR MEMBRANE PROTEIN IMA1"/>
    <property type="match status" value="1"/>
</dbReference>
<proteinExistence type="predicted"/>
<keyword evidence="4 7" id="KW-0472">Membrane</keyword>
<dbReference type="PANTHER" id="PTHR28538">
    <property type="entry name" value="INTEGRAL INNER NUCLEAR MEMBRANE PROTEIN IMA1"/>
    <property type="match status" value="1"/>
</dbReference>
<dbReference type="Pfam" id="PF09779">
    <property type="entry name" value="Ima1_N"/>
    <property type="match status" value="1"/>
</dbReference>
<comment type="subcellular location">
    <subcellularLocation>
        <location evidence="1">Nucleus inner membrane</location>
        <topology evidence="1">Multi-pass membrane protein</topology>
    </subcellularLocation>
</comment>
<dbReference type="InterPro" id="IPR018617">
    <property type="entry name" value="Ima1_N"/>
</dbReference>
<organism evidence="9 10">
    <name type="scientific">Ophiocordyceps australis</name>
    <dbReference type="NCBI Taxonomy" id="1399860"/>
    <lineage>
        <taxon>Eukaryota</taxon>
        <taxon>Fungi</taxon>
        <taxon>Dikarya</taxon>
        <taxon>Ascomycota</taxon>
        <taxon>Pezizomycotina</taxon>
        <taxon>Sordariomycetes</taxon>
        <taxon>Hypocreomycetidae</taxon>
        <taxon>Hypocreales</taxon>
        <taxon>Ophiocordycipitaceae</taxon>
        <taxon>Ophiocordyceps</taxon>
    </lineage>
</organism>
<dbReference type="EMBL" id="NJET01000199">
    <property type="protein sequence ID" value="PHH59529.1"/>
    <property type="molecule type" value="Genomic_DNA"/>
</dbReference>
<evidence type="ECO:0000256" key="6">
    <source>
        <dbReference type="SAM" id="MobiDB-lite"/>
    </source>
</evidence>